<keyword evidence="3" id="KW-0732">Signal</keyword>
<comment type="similarity">
    <text evidence="2">Belongs to the fimbrial protein family.</text>
</comment>
<proteinExistence type="inferred from homology"/>
<dbReference type="InterPro" id="IPR036937">
    <property type="entry name" value="Adhesion_dom_fimbrial_sf"/>
</dbReference>
<keyword evidence="8" id="KW-1185">Reference proteome</keyword>
<dbReference type="EMBL" id="LXEW01000037">
    <property type="protein sequence ID" value="OAT50447.1"/>
    <property type="molecule type" value="Genomic_DNA"/>
</dbReference>
<keyword evidence="5" id="KW-0812">Transmembrane</keyword>
<keyword evidence="5" id="KW-0472">Membrane</keyword>
<keyword evidence="4" id="KW-0281">Fimbrium</keyword>
<dbReference type="Pfam" id="PF00419">
    <property type="entry name" value="Fimbrial"/>
    <property type="match status" value="1"/>
</dbReference>
<dbReference type="Proteomes" id="UP000078224">
    <property type="component" value="Unassembled WGS sequence"/>
</dbReference>
<evidence type="ECO:0000259" key="6">
    <source>
        <dbReference type="Pfam" id="PF00419"/>
    </source>
</evidence>
<protein>
    <recommendedName>
        <fullName evidence="6">Fimbrial-type adhesion domain-containing protein</fullName>
    </recommendedName>
</protein>
<evidence type="ECO:0000256" key="1">
    <source>
        <dbReference type="ARBA" id="ARBA00004561"/>
    </source>
</evidence>
<dbReference type="GO" id="GO:0009289">
    <property type="term" value="C:pilus"/>
    <property type="evidence" value="ECO:0007669"/>
    <property type="project" value="UniProtKB-SubCell"/>
</dbReference>
<evidence type="ECO:0000256" key="2">
    <source>
        <dbReference type="ARBA" id="ARBA00006671"/>
    </source>
</evidence>
<dbReference type="InterPro" id="IPR050263">
    <property type="entry name" value="Bact_Fimbrial_Adh_Pro"/>
</dbReference>
<reference evidence="7 8" key="1">
    <citation type="submission" date="2016-04" db="EMBL/GenBank/DDBJ databases">
        <title>ATOL: Assembling a taxonomically balanced genome-scale reconstruction of the evolutionary history of the Enterobacteriaceae.</title>
        <authorList>
            <person name="Plunkett G.III."/>
            <person name="Neeno-Eckwall E.C."/>
            <person name="Glasner J.D."/>
            <person name="Perna N.T."/>
        </authorList>
    </citation>
    <scope>NUCLEOTIDE SEQUENCE [LARGE SCALE GENOMIC DNA]</scope>
    <source>
        <strain evidence="7 8">ATCC 35613</strain>
    </source>
</reference>
<evidence type="ECO:0000256" key="3">
    <source>
        <dbReference type="ARBA" id="ARBA00022729"/>
    </source>
</evidence>
<dbReference type="InterPro" id="IPR000259">
    <property type="entry name" value="Adhesion_dom_fimbrial"/>
</dbReference>
<feature type="transmembrane region" description="Helical" evidence="5">
    <location>
        <begin position="7"/>
        <end position="26"/>
    </location>
</feature>
<dbReference type="GO" id="GO:0043709">
    <property type="term" value="P:cell adhesion involved in single-species biofilm formation"/>
    <property type="evidence" value="ECO:0007669"/>
    <property type="project" value="TreeGrafter"/>
</dbReference>
<evidence type="ECO:0000313" key="7">
    <source>
        <dbReference type="EMBL" id="OAT50447.1"/>
    </source>
</evidence>
<evidence type="ECO:0000256" key="5">
    <source>
        <dbReference type="SAM" id="Phobius"/>
    </source>
</evidence>
<gene>
    <name evidence="7" type="ORF">M998_2609</name>
</gene>
<dbReference type="AlphaFoldDB" id="A0A1B7JRB2"/>
<dbReference type="PANTHER" id="PTHR33420:SF3">
    <property type="entry name" value="FIMBRIAL SUBUNIT ELFA"/>
    <property type="match status" value="1"/>
</dbReference>
<dbReference type="Gene3D" id="2.60.40.1090">
    <property type="entry name" value="Fimbrial-type adhesion domain"/>
    <property type="match status" value="1"/>
</dbReference>
<dbReference type="OrthoDB" id="6455225at2"/>
<sequence>MIVYQQLGRQIMLFIVAYVFLYPAAYSAKEMSLRDINAMAFMTGNVIATPCSIVMQNRYQSIDFSSLALTMLSTKTQREQHNQPFIIELRDCGSIYSSMDHKTWVIRFAGQSAEHINGFALQGASRGLGVSVLDNALNVLIPNQYYSLSDNVLRQDKSGNTLLLRYFLRLELTGQPIQAGNYQGLIRFYIDYQ</sequence>
<comment type="caution">
    <text evidence="7">The sequence shown here is derived from an EMBL/GenBank/DDBJ whole genome shotgun (WGS) entry which is preliminary data.</text>
</comment>
<evidence type="ECO:0000256" key="4">
    <source>
        <dbReference type="ARBA" id="ARBA00023263"/>
    </source>
</evidence>
<comment type="subcellular location">
    <subcellularLocation>
        <location evidence="1">Fimbrium</location>
    </subcellularLocation>
</comment>
<keyword evidence="5" id="KW-1133">Transmembrane helix</keyword>
<dbReference type="PATRIC" id="fig|1354272.4.peg.2657"/>
<dbReference type="InterPro" id="IPR008966">
    <property type="entry name" value="Adhesion_dom_sf"/>
</dbReference>
<organism evidence="7 8">
    <name type="scientific">Providencia heimbachae ATCC 35613</name>
    <dbReference type="NCBI Taxonomy" id="1354272"/>
    <lineage>
        <taxon>Bacteria</taxon>
        <taxon>Pseudomonadati</taxon>
        <taxon>Pseudomonadota</taxon>
        <taxon>Gammaproteobacteria</taxon>
        <taxon>Enterobacterales</taxon>
        <taxon>Morganellaceae</taxon>
        <taxon>Providencia</taxon>
    </lineage>
</organism>
<dbReference type="SUPFAM" id="SSF49401">
    <property type="entry name" value="Bacterial adhesins"/>
    <property type="match status" value="1"/>
</dbReference>
<name>A0A1B7JRB2_9GAMM</name>
<evidence type="ECO:0000313" key="8">
    <source>
        <dbReference type="Proteomes" id="UP000078224"/>
    </source>
</evidence>
<dbReference type="PANTHER" id="PTHR33420">
    <property type="entry name" value="FIMBRIAL SUBUNIT ELFA-RELATED"/>
    <property type="match status" value="1"/>
</dbReference>
<accession>A0A1B7JRB2</accession>
<feature type="transmembrane region" description="Helical" evidence="5">
    <location>
        <begin position="38"/>
        <end position="55"/>
    </location>
</feature>
<feature type="domain" description="Fimbrial-type adhesion" evidence="6">
    <location>
        <begin position="42"/>
        <end position="193"/>
    </location>
</feature>